<sequence>VITVIPVATLIGLPLPFFAFDETQTLVGLFTMHHSTTLTKNIGPFIMYSCVISVACYALVIPKLIANCGSIKMSDELRCTLLGMLLVIPQVAT</sequence>
<feature type="non-terminal residue" evidence="2">
    <location>
        <position position="93"/>
    </location>
</feature>
<keyword evidence="3" id="KW-1185">Reference proteome</keyword>
<feature type="non-terminal residue" evidence="2">
    <location>
        <position position="1"/>
    </location>
</feature>
<evidence type="ECO:0000256" key="1">
    <source>
        <dbReference type="SAM" id="Phobius"/>
    </source>
</evidence>
<protein>
    <recommendedName>
        <fullName evidence="4">Amino acid transporter</fullName>
    </recommendedName>
</protein>
<dbReference type="AlphaFoldDB" id="A0AAV5UVH0"/>
<gene>
    <name evidence="2" type="ORF">PFISCL1PPCAC_1026</name>
</gene>
<proteinExistence type="predicted"/>
<keyword evidence="1" id="KW-0812">Transmembrane</keyword>
<dbReference type="EMBL" id="BTSY01000001">
    <property type="protein sequence ID" value="GMT09729.1"/>
    <property type="molecule type" value="Genomic_DNA"/>
</dbReference>
<feature type="transmembrane region" description="Helical" evidence="1">
    <location>
        <begin position="45"/>
        <end position="65"/>
    </location>
</feature>
<evidence type="ECO:0000313" key="3">
    <source>
        <dbReference type="Proteomes" id="UP001432322"/>
    </source>
</evidence>
<evidence type="ECO:0000313" key="2">
    <source>
        <dbReference type="EMBL" id="GMT09729.1"/>
    </source>
</evidence>
<keyword evidence="1" id="KW-0472">Membrane</keyword>
<organism evidence="2 3">
    <name type="scientific">Pristionchus fissidentatus</name>
    <dbReference type="NCBI Taxonomy" id="1538716"/>
    <lineage>
        <taxon>Eukaryota</taxon>
        <taxon>Metazoa</taxon>
        <taxon>Ecdysozoa</taxon>
        <taxon>Nematoda</taxon>
        <taxon>Chromadorea</taxon>
        <taxon>Rhabditida</taxon>
        <taxon>Rhabditina</taxon>
        <taxon>Diplogasteromorpha</taxon>
        <taxon>Diplogasteroidea</taxon>
        <taxon>Neodiplogasteridae</taxon>
        <taxon>Pristionchus</taxon>
    </lineage>
</organism>
<evidence type="ECO:0008006" key="4">
    <source>
        <dbReference type="Google" id="ProtNLM"/>
    </source>
</evidence>
<name>A0AAV5UVH0_9BILA</name>
<reference evidence="2" key="1">
    <citation type="submission" date="2023-10" db="EMBL/GenBank/DDBJ databases">
        <title>Genome assembly of Pristionchus species.</title>
        <authorList>
            <person name="Yoshida K."/>
            <person name="Sommer R.J."/>
        </authorList>
    </citation>
    <scope>NUCLEOTIDE SEQUENCE</scope>
    <source>
        <strain evidence="2">RS5133</strain>
    </source>
</reference>
<comment type="caution">
    <text evidence="2">The sequence shown here is derived from an EMBL/GenBank/DDBJ whole genome shotgun (WGS) entry which is preliminary data.</text>
</comment>
<keyword evidence="1" id="KW-1133">Transmembrane helix</keyword>
<accession>A0AAV5UVH0</accession>
<dbReference type="Proteomes" id="UP001432322">
    <property type="component" value="Unassembled WGS sequence"/>
</dbReference>